<protein>
    <submittedName>
        <fullName evidence="7">ABC transporter domain-containing protein</fullName>
    </submittedName>
</protein>
<evidence type="ECO:0000313" key="6">
    <source>
        <dbReference type="Proteomes" id="UP000267096"/>
    </source>
</evidence>
<evidence type="ECO:0000313" key="5">
    <source>
        <dbReference type="EMBL" id="VDK30107.1"/>
    </source>
</evidence>
<dbReference type="GO" id="GO:0012505">
    <property type="term" value="C:endomembrane system"/>
    <property type="evidence" value="ECO:0007669"/>
    <property type="project" value="UniProtKB-SubCell"/>
</dbReference>
<evidence type="ECO:0000256" key="2">
    <source>
        <dbReference type="ARBA" id="ARBA00022737"/>
    </source>
</evidence>
<dbReference type="OrthoDB" id="6500128at2759"/>
<dbReference type="WBParaSite" id="ASIM_0000805101-mRNA-1">
    <property type="protein sequence ID" value="ASIM_0000805101-mRNA-1"/>
    <property type="gene ID" value="ASIM_0000805101"/>
</dbReference>
<name>A0A0M3JK78_ANISI</name>
<dbReference type="GO" id="GO:0005524">
    <property type="term" value="F:ATP binding"/>
    <property type="evidence" value="ECO:0007669"/>
    <property type="project" value="UniProtKB-KW"/>
</dbReference>
<keyword evidence="6" id="KW-1185">Reference proteome</keyword>
<keyword evidence="2" id="KW-0677">Repeat</keyword>
<reference evidence="5 6" key="2">
    <citation type="submission" date="2018-11" db="EMBL/GenBank/DDBJ databases">
        <authorList>
            <consortium name="Pathogen Informatics"/>
        </authorList>
    </citation>
    <scope>NUCLEOTIDE SEQUENCE [LARGE SCALE GENOMIC DNA]</scope>
</reference>
<dbReference type="Gene3D" id="3.40.50.300">
    <property type="entry name" value="P-loop containing nucleotide triphosphate hydrolases"/>
    <property type="match status" value="1"/>
</dbReference>
<dbReference type="PANTHER" id="PTHR24223:SF443">
    <property type="entry name" value="MULTIDRUG-RESISTANCE LIKE PROTEIN 1, ISOFORM I"/>
    <property type="match status" value="1"/>
</dbReference>
<dbReference type="InterPro" id="IPR027417">
    <property type="entry name" value="P-loop_NTPase"/>
</dbReference>
<sequence>MTLALFRIIEADKGSIRIDGLDIASVGLHQLRSNITIIPQVRYTLHLAHNYVHSLVNSA</sequence>
<dbReference type="SUPFAM" id="SSF52540">
    <property type="entry name" value="P-loop containing nucleoside triphosphate hydrolases"/>
    <property type="match status" value="1"/>
</dbReference>
<evidence type="ECO:0000256" key="3">
    <source>
        <dbReference type="ARBA" id="ARBA00022741"/>
    </source>
</evidence>
<dbReference type="GO" id="GO:0042626">
    <property type="term" value="F:ATPase-coupled transmembrane transporter activity"/>
    <property type="evidence" value="ECO:0007669"/>
    <property type="project" value="TreeGrafter"/>
</dbReference>
<gene>
    <name evidence="5" type="ORF">ASIM_LOCUS7809</name>
</gene>
<dbReference type="Proteomes" id="UP000267096">
    <property type="component" value="Unassembled WGS sequence"/>
</dbReference>
<comment type="subcellular location">
    <subcellularLocation>
        <location evidence="1">Endomembrane system</location>
        <topology evidence="1">Multi-pass membrane protein</topology>
    </subcellularLocation>
</comment>
<keyword evidence="4" id="KW-0067">ATP-binding</keyword>
<dbReference type="EMBL" id="UYRR01019757">
    <property type="protein sequence ID" value="VDK30107.1"/>
    <property type="molecule type" value="Genomic_DNA"/>
</dbReference>
<dbReference type="GO" id="GO:0016020">
    <property type="term" value="C:membrane"/>
    <property type="evidence" value="ECO:0007669"/>
    <property type="project" value="TreeGrafter"/>
</dbReference>
<reference evidence="7" key="1">
    <citation type="submission" date="2017-02" db="UniProtKB">
        <authorList>
            <consortium name="WormBaseParasite"/>
        </authorList>
    </citation>
    <scope>IDENTIFICATION</scope>
</reference>
<proteinExistence type="predicted"/>
<evidence type="ECO:0000313" key="7">
    <source>
        <dbReference type="WBParaSite" id="ASIM_0000805101-mRNA-1"/>
    </source>
</evidence>
<evidence type="ECO:0000256" key="1">
    <source>
        <dbReference type="ARBA" id="ARBA00004127"/>
    </source>
</evidence>
<keyword evidence="3" id="KW-0547">Nucleotide-binding</keyword>
<evidence type="ECO:0000256" key="4">
    <source>
        <dbReference type="ARBA" id="ARBA00022840"/>
    </source>
</evidence>
<accession>A0A0M3JK78</accession>
<dbReference type="InterPro" id="IPR050173">
    <property type="entry name" value="ABC_transporter_C-like"/>
</dbReference>
<dbReference type="AlphaFoldDB" id="A0A0M3JK78"/>
<dbReference type="PANTHER" id="PTHR24223">
    <property type="entry name" value="ATP-BINDING CASSETTE SUB-FAMILY C"/>
    <property type="match status" value="1"/>
</dbReference>
<organism evidence="7">
    <name type="scientific">Anisakis simplex</name>
    <name type="common">Herring worm</name>
    <dbReference type="NCBI Taxonomy" id="6269"/>
    <lineage>
        <taxon>Eukaryota</taxon>
        <taxon>Metazoa</taxon>
        <taxon>Ecdysozoa</taxon>
        <taxon>Nematoda</taxon>
        <taxon>Chromadorea</taxon>
        <taxon>Rhabditida</taxon>
        <taxon>Spirurina</taxon>
        <taxon>Ascaridomorpha</taxon>
        <taxon>Ascaridoidea</taxon>
        <taxon>Anisakidae</taxon>
        <taxon>Anisakis</taxon>
        <taxon>Anisakis simplex complex</taxon>
    </lineage>
</organism>